<dbReference type="EC" id="5.2.1.8" evidence="2"/>
<gene>
    <name evidence="2" type="ORF">F4562_004125</name>
</gene>
<reference evidence="2 3" key="1">
    <citation type="submission" date="2020-08" db="EMBL/GenBank/DDBJ databases">
        <title>Sequencing the genomes of 1000 actinobacteria strains.</title>
        <authorList>
            <person name="Klenk H.-P."/>
        </authorList>
    </citation>
    <scope>NUCLEOTIDE SEQUENCE [LARGE SCALE GENOMIC DNA]</scope>
    <source>
        <strain evidence="2 3">DSM 46887</strain>
    </source>
</reference>
<sequence length="209" mass="22129">MKSTRVRVILAVAAAGVALTACSPNQAGSAAIVAGERITSSELDRNVQEYEAALAKANISASQLNFPGSVPQAVLFQLVTMKRTAKAAESKGMTATEGEVDQVIAAAGGQAAFEQRMVQQAIAPSRIREVVRSNLMFNKLIAKYGGGADDAAVQRGQVQAAQDLQAVKVVWNPRYGTFNEQRSEQQPQLFLDNDRFGKLPAAGAAAQPQ</sequence>
<dbReference type="AlphaFoldDB" id="A0A7W9IJ33"/>
<name>A0A7W9IJ33_9ACTN</name>
<evidence type="ECO:0000256" key="1">
    <source>
        <dbReference type="SAM" id="SignalP"/>
    </source>
</evidence>
<dbReference type="Pfam" id="PF13624">
    <property type="entry name" value="SurA_N_3"/>
    <property type="match status" value="1"/>
</dbReference>
<comment type="caution">
    <text evidence="2">The sequence shown here is derived from an EMBL/GenBank/DDBJ whole genome shotgun (WGS) entry which is preliminary data.</text>
</comment>
<dbReference type="InterPro" id="IPR027304">
    <property type="entry name" value="Trigger_fact/SurA_dom_sf"/>
</dbReference>
<organism evidence="2 3">
    <name type="scientific">Streptosporangium becharense</name>
    <dbReference type="NCBI Taxonomy" id="1816182"/>
    <lineage>
        <taxon>Bacteria</taxon>
        <taxon>Bacillati</taxon>
        <taxon>Actinomycetota</taxon>
        <taxon>Actinomycetes</taxon>
        <taxon>Streptosporangiales</taxon>
        <taxon>Streptosporangiaceae</taxon>
        <taxon>Streptosporangium</taxon>
    </lineage>
</organism>
<feature type="chain" id="PRO_5038756692" evidence="1">
    <location>
        <begin position="28"/>
        <end position="209"/>
    </location>
</feature>
<keyword evidence="2" id="KW-0413">Isomerase</keyword>
<dbReference type="GO" id="GO:0003755">
    <property type="term" value="F:peptidyl-prolyl cis-trans isomerase activity"/>
    <property type="evidence" value="ECO:0007669"/>
    <property type="project" value="UniProtKB-EC"/>
</dbReference>
<keyword evidence="1" id="KW-0732">Signal</keyword>
<dbReference type="Proteomes" id="UP000540685">
    <property type="component" value="Unassembled WGS sequence"/>
</dbReference>
<accession>A0A7W9IJ33</accession>
<dbReference type="SUPFAM" id="SSF109998">
    <property type="entry name" value="Triger factor/SurA peptide-binding domain-like"/>
    <property type="match status" value="1"/>
</dbReference>
<feature type="signal peptide" evidence="1">
    <location>
        <begin position="1"/>
        <end position="27"/>
    </location>
</feature>
<dbReference type="Gene3D" id="1.10.4030.10">
    <property type="entry name" value="Porin chaperone SurA, peptide-binding domain"/>
    <property type="match status" value="1"/>
</dbReference>
<proteinExistence type="predicted"/>
<evidence type="ECO:0000313" key="2">
    <source>
        <dbReference type="EMBL" id="MBB5821063.1"/>
    </source>
</evidence>
<keyword evidence="3" id="KW-1185">Reference proteome</keyword>
<dbReference type="RefSeq" id="WP_184544768.1">
    <property type="nucleotide sequence ID" value="NZ_JACHMP010000001.1"/>
</dbReference>
<dbReference type="PROSITE" id="PS51257">
    <property type="entry name" value="PROKAR_LIPOPROTEIN"/>
    <property type="match status" value="1"/>
</dbReference>
<protein>
    <submittedName>
        <fullName evidence="2">Peptidyl-prolyl cis-trans isomerase SurA</fullName>
        <ecNumber evidence="2">5.2.1.8</ecNumber>
    </submittedName>
</protein>
<evidence type="ECO:0000313" key="3">
    <source>
        <dbReference type="Proteomes" id="UP000540685"/>
    </source>
</evidence>
<dbReference type="EMBL" id="JACHMP010000001">
    <property type="protein sequence ID" value="MBB5821063.1"/>
    <property type="molecule type" value="Genomic_DNA"/>
</dbReference>